<protein>
    <submittedName>
        <fullName evidence="2">Uncharacterized protein</fullName>
    </submittedName>
</protein>
<proteinExistence type="predicted"/>
<keyword evidence="1" id="KW-0472">Membrane</keyword>
<reference evidence="2" key="1">
    <citation type="submission" date="2021-01" db="EMBL/GenBank/DDBJ databases">
        <title>A chromosome-scale assembly of European eel, Anguilla anguilla.</title>
        <authorList>
            <person name="Henkel C."/>
            <person name="Jong-Raadsen S.A."/>
            <person name="Dufour S."/>
            <person name="Weltzien F.-A."/>
            <person name="Palstra A.P."/>
            <person name="Pelster B."/>
            <person name="Spaink H.P."/>
            <person name="Van Den Thillart G.E."/>
            <person name="Jansen H."/>
            <person name="Zahm M."/>
            <person name="Klopp C."/>
            <person name="Cedric C."/>
            <person name="Louis A."/>
            <person name="Berthelot C."/>
            <person name="Parey E."/>
            <person name="Roest Crollius H."/>
            <person name="Montfort J."/>
            <person name="Robinson-Rechavi M."/>
            <person name="Bucao C."/>
            <person name="Bouchez O."/>
            <person name="Gislard M."/>
            <person name="Lluch J."/>
            <person name="Milhes M."/>
            <person name="Lampietro C."/>
            <person name="Lopez Roques C."/>
            <person name="Donnadieu C."/>
            <person name="Braasch I."/>
            <person name="Desvignes T."/>
            <person name="Postlethwait J."/>
            <person name="Bobe J."/>
            <person name="Guiguen Y."/>
            <person name="Dirks R."/>
        </authorList>
    </citation>
    <scope>NUCLEOTIDE SEQUENCE</scope>
    <source>
        <strain evidence="2">Tag_6206</strain>
        <tissue evidence="2">Liver</tissue>
    </source>
</reference>
<evidence type="ECO:0000313" key="3">
    <source>
        <dbReference type="Proteomes" id="UP001044222"/>
    </source>
</evidence>
<dbReference type="EMBL" id="JAFIRN010000013">
    <property type="protein sequence ID" value="KAG5836977.1"/>
    <property type="molecule type" value="Genomic_DNA"/>
</dbReference>
<accession>A0A9D3LVF8</accession>
<organism evidence="2 3">
    <name type="scientific">Anguilla anguilla</name>
    <name type="common">European freshwater eel</name>
    <name type="synonym">Muraena anguilla</name>
    <dbReference type="NCBI Taxonomy" id="7936"/>
    <lineage>
        <taxon>Eukaryota</taxon>
        <taxon>Metazoa</taxon>
        <taxon>Chordata</taxon>
        <taxon>Craniata</taxon>
        <taxon>Vertebrata</taxon>
        <taxon>Euteleostomi</taxon>
        <taxon>Actinopterygii</taxon>
        <taxon>Neopterygii</taxon>
        <taxon>Teleostei</taxon>
        <taxon>Anguilliformes</taxon>
        <taxon>Anguillidae</taxon>
        <taxon>Anguilla</taxon>
    </lineage>
</organism>
<comment type="caution">
    <text evidence="2">The sequence shown here is derived from an EMBL/GenBank/DDBJ whole genome shotgun (WGS) entry which is preliminary data.</text>
</comment>
<keyword evidence="1" id="KW-0812">Transmembrane</keyword>
<evidence type="ECO:0000313" key="2">
    <source>
        <dbReference type="EMBL" id="KAG5836977.1"/>
    </source>
</evidence>
<keyword evidence="3" id="KW-1185">Reference proteome</keyword>
<name>A0A9D3LVF8_ANGAN</name>
<dbReference type="Proteomes" id="UP001044222">
    <property type="component" value="Chromosome 13"/>
</dbReference>
<keyword evidence="1" id="KW-1133">Transmembrane helix</keyword>
<sequence>MMLVWVPALAVLTMMVLLLISFLLFKRQASSGIVNPGGTVGSIIHYPPNISQVTHGYLPI</sequence>
<feature type="transmembrane region" description="Helical" evidence="1">
    <location>
        <begin position="6"/>
        <end position="25"/>
    </location>
</feature>
<dbReference type="AlphaFoldDB" id="A0A9D3LVF8"/>
<evidence type="ECO:0000256" key="1">
    <source>
        <dbReference type="SAM" id="Phobius"/>
    </source>
</evidence>
<gene>
    <name evidence="2" type="ORF">ANANG_G00234370</name>
</gene>